<dbReference type="EMBL" id="CBTN010000056">
    <property type="protein sequence ID" value="CDH58395.1"/>
    <property type="molecule type" value="Genomic_DNA"/>
</dbReference>
<gene>
    <name evidence="1" type="ORF">LCOR_09258.1</name>
</gene>
<keyword evidence="2" id="KW-1185">Reference proteome</keyword>
<proteinExistence type="predicted"/>
<organism evidence="1 2">
    <name type="scientific">Lichtheimia corymbifera JMRC:FSU:9682</name>
    <dbReference type="NCBI Taxonomy" id="1263082"/>
    <lineage>
        <taxon>Eukaryota</taxon>
        <taxon>Fungi</taxon>
        <taxon>Fungi incertae sedis</taxon>
        <taxon>Mucoromycota</taxon>
        <taxon>Mucoromycotina</taxon>
        <taxon>Mucoromycetes</taxon>
        <taxon>Mucorales</taxon>
        <taxon>Lichtheimiaceae</taxon>
        <taxon>Lichtheimia</taxon>
    </lineage>
</organism>
<dbReference type="Proteomes" id="UP000027586">
    <property type="component" value="Unassembled WGS sequence"/>
</dbReference>
<protein>
    <submittedName>
        <fullName evidence="1">Uncharacterized protein</fullName>
    </submittedName>
</protein>
<accession>A0A068S8S7</accession>
<comment type="caution">
    <text evidence="1">The sequence shown here is derived from an EMBL/GenBank/DDBJ whole genome shotgun (WGS) entry which is preliminary data.</text>
</comment>
<evidence type="ECO:0000313" key="1">
    <source>
        <dbReference type="EMBL" id="CDH58395.1"/>
    </source>
</evidence>
<sequence>MHGLYPNLVGLLHRMTKEEIDKLLGGKACISAFDQHVGLGWLWMDAIKRSGWDSGTSFRLLDTPSSERMDHVTWICTAQTMVDRIRMQKEAYQQRSQRLSLVGLSMIMMDGRNHVKRCGILECCFGYLARRQQER</sequence>
<evidence type="ECO:0000313" key="2">
    <source>
        <dbReference type="Proteomes" id="UP000027586"/>
    </source>
</evidence>
<dbReference type="AlphaFoldDB" id="A0A068S8S7"/>
<dbReference type="VEuPathDB" id="FungiDB:LCOR_09258.1"/>
<name>A0A068S8S7_9FUNG</name>
<reference evidence="1" key="1">
    <citation type="submission" date="2013-08" db="EMBL/GenBank/DDBJ databases">
        <title>Gene expansion shapes genome architecture in the human pathogen Lichtheimia corymbifera: an evolutionary genomics analysis in the ancient terrestrial Mucorales (Mucoromycotina).</title>
        <authorList>
            <person name="Schwartze V.U."/>
            <person name="Winter S."/>
            <person name="Shelest E."/>
            <person name="Marcet-Houben M."/>
            <person name="Horn F."/>
            <person name="Wehner S."/>
            <person name="Hoffmann K."/>
            <person name="Riege K."/>
            <person name="Sammeth M."/>
            <person name="Nowrousian M."/>
            <person name="Valiante V."/>
            <person name="Linde J."/>
            <person name="Jacobsen I.D."/>
            <person name="Marz M."/>
            <person name="Brakhage A.A."/>
            <person name="Gabaldon T."/>
            <person name="Bocker S."/>
            <person name="Voigt K."/>
        </authorList>
    </citation>
    <scope>NUCLEOTIDE SEQUENCE [LARGE SCALE GENOMIC DNA]</scope>
    <source>
        <strain evidence="1">FSU 9682</strain>
    </source>
</reference>